<keyword evidence="1 2" id="KW-0728">SH3 domain</keyword>
<reference evidence="4" key="1">
    <citation type="submission" date="2023-07" db="EMBL/GenBank/DDBJ databases">
        <title>Chromosome-level genome assembly of Artemia franciscana.</title>
        <authorList>
            <person name="Jo E."/>
        </authorList>
    </citation>
    <scope>NUCLEOTIDE SEQUENCE</scope>
    <source>
        <tissue evidence="4">Whole body</tissue>
    </source>
</reference>
<dbReference type="PROSITE" id="PS50002">
    <property type="entry name" value="SH3"/>
    <property type="match status" value="1"/>
</dbReference>
<sequence>MKVLYYMNFSGFWPLSRYAAIRFEDVIETSVPRASCLQIRLKSGVKLSLYSHRATLIRDLIERFAVEADTNSQTFVRALSDCNTKEPGVLSFRKGDLIRVANPADSYLEKGYLYGMLNGKAGIFPMEYVEFVDVESVHAYESGTVVPDIAASFG</sequence>
<dbReference type="InterPro" id="IPR001452">
    <property type="entry name" value="SH3_domain"/>
</dbReference>
<evidence type="ECO:0000313" key="5">
    <source>
        <dbReference type="Proteomes" id="UP001187531"/>
    </source>
</evidence>
<evidence type="ECO:0000256" key="2">
    <source>
        <dbReference type="PROSITE-ProRule" id="PRU00192"/>
    </source>
</evidence>
<dbReference type="EMBL" id="JAVRJZ010000016">
    <property type="protein sequence ID" value="KAK2711002.1"/>
    <property type="molecule type" value="Genomic_DNA"/>
</dbReference>
<dbReference type="Pfam" id="PF07653">
    <property type="entry name" value="SH3_2"/>
    <property type="match status" value="1"/>
</dbReference>
<protein>
    <recommendedName>
        <fullName evidence="3">SH3 domain-containing protein</fullName>
    </recommendedName>
</protein>
<dbReference type="AlphaFoldDB" id="A0AA88HTY6"/>
<organism evidence="4 5">
    <name type="scientific">Artemia franciscana</name>
    <name type="common">Brine shrimp</name>
    <name type="synonym">Artemia sanfranciscana</name>
    <dbReference type="NCBI Taxonomy" id="6661"/>
    <lineage>
        <taxon>Eukaryota</taxon>
        <taxon>Metazoa</taxon>
        <taxon>Ecdysozoa</taxon>
        <taxon>Arthropoda</taxon>
        <taxon>Crustacea</taxon>
        <taxon>Branchiopoda</taxon>
        <taxon>Anostraca</taxon>
        <taxon>Artemiidae</taxon>
        <taxon>Artemia</taxon>
    </lineage>
</organism>
<evidence type="ECO:0000313" key="4">
    <source>
        <dbReference type="EMBL" id="KAK2711002.1"/>
    </source>
</evidence>
<accession>A0AA88HTY6</accession>
<dbReference type="PANTHER" id="PTHR22692:SF26">
    <property type="entry name" value="SH3 DOMAIN-CONTAINING PROTEIN"/>
    <property type="match status" value="1"/>
</dbReference>
<gene>
    <name evidence="4" type="ORF">QYM36_012240</name>
</gene>
<proteinExistence type="predicted"/>
<dbReference type="SUPFAM" id="SSF50044">
    <property type="entry name" value="SH3-domain"/>
    <property type="match status" value="1"/>
</dbReference>
<evidence type="ECO:0000256" key="1">
    <source>
        <dbReference type="ARBA" id="ARBA00022443"/>
    </source>
</evidence>
<keyword evidence="5" id="KW-1185">Reference proteome</keyword>
<dbReference type="Gene3D" id="2.30.30.40">
    <property type="entry name" value="SH3 Domains"/>
    <property type="match status" value="1"/>
</dbReference>
<dbReference type="InterPro" id="IPR036028">
    <property type="entry name" value="SH3-like_dom_sf"/>
</dbReference>
<dbReference type="Proteomes" id="UP001187531">
    <property type="component" value="Unassembled WGS sequence"/>
</dbReference>
<comment type="caution">
    <text evidence="4">The sequence shown here is derived from an EMBL/GenBank/DDBJ whole genome shotgun (WGS) entry which is preliminary data.</text>
</comment>
<dbReference type="PANTHER" id="PTHR22692">
    <property type="entry name" value="MYOSIN VII, XV"/>
    <property type="match status" value="1"/>
</dbReference>
<feature type="domain" description="SH3" evidence="3">
    <location>
        <begin position="71"/>
        <end position="134"/>
    </location>
</feature>
<name>A0AA88HTY6_ARTSF</name>
<evidence type="ECO:0000259" key="3">
    <source>
        <dbReference type="PROSITE" id="PS50002"/>
    </source>
</evidence>
<dbReference type="InterPro" id="IPR051567">
    <property type="entry name" value="Unconventional_Myosin_ATPase"/>
</dbReference>
<dbReference type="SMART" id="SM00326">
    <property type="entry name" value="SH3"/>
    <property type="match status" value="1"/>
</dbReference>